<evidence type="ECO:0000313" key="1">
    <source>
        <dbReference type="EMBL" id="KAJ7646886.1"/>
    </source>
</evidence>
<proteinExistence type="predicted"/>
<organism evidence="1 2">
    <name type="scientific">Roridomyces roridus</name>
    <dbReference type="NCBI Taxonomy" id="1738132"/>
    <lineage>
        <taxon>Eukaryota</taxon>
        <taxon>Fungi</taxon>
        <taxon>Dikarya</taxon>
        <taxon>Basidiomycota</taxon>
        <taxon>Agaricomycotina</taxon>
        <taxon>Agaricomycetes</taxon>
        <taxon>Agaricomycetidae</taxon>
        <taxon>Agaricales</taxon>
        <taxon>Marasmiineae</taxon>
        <taxon>Mycenaceae</taxon>
        <taxon>Roridomyces</taxon>
    </lineage>
</organism>
<gene>
    <name evidence="1" type="ORF">FB45DRAFT_1099086</name>
</gene>
<dbReference type="Proteomes" id="UP001221142">
    <property type="component" value="Unassembled WGS sequence"/>
</dbReference>
<accession>A0AAD7CEF4</accession>
<sequence>MPHLISRYGASTTLRILAISIGVPLLPPLPRLKGRLPIAAAVYQEGWQARITWMKNRLFLRMNTVQEFAIGYFVPIFKLPSALSCIRPSLQRSPPMMAVDPSDTRSLIRPLLSFTVMLDNPTSLECYVCAQFNRPGALASPLIYQSAISLPANCQRRYFPSSLDDISSGLRSLR</sequence>
<dbReference type="AlphaFoldDB" id="A0AAD7CEF4"/>
<reference evidence="1" key="1">
    <citation type="submission" date="2023-03" db="EMBL/GenBank/DDBJ databases">
        <title>Massive genome expansion in bonnet fungi (Mycena s.s.) driven by repeated elements and novel gene families across ecological guilds.</title>
        <authorList>
            <consortium name="Lawrence Berkeley National Laboratory"/>
            <person name="Harder C.B."/>
            <person name="Miyauchi S."/>
            <person name="Viragh M."/>
            <person name="Kuo A."/>
            <person name="Thoen E."/>
            <person name="Andreopoulos B."/>
            <person name="Lu D."/>
            <person name="Skrede I."/>
            <person name="Drula E."/>
            <person name="Henrissat B."/>
            <person name="Morin E."/>
            <person name="Kohler A."/>
            <person name="Barry K."/>
            <person name="LaButti K."/>
            <person name="Morin E."/>
            <person name="Salamov A."/>
            <person name="Lipzen A."/>
            <person name="Mereny Z."/>
            <person name="Hegedus B."/>
            <person name="Baldrian P."/>
            <person name="Stursova M."/>
            <person name="Weitz H."/>
            <person name="Taylor A."/>
            <person name="Grigoriev I.V."/>
            <person name="Nagy L.G."/>
            <person name="Martin F."/>
            <person name="Kauserud H."/>
        </authorList>
    </citation>
    <scope>NUCLEOTIDE SEQUENCE</scope>
    <source>
        <strain evidence="1">9284</strain>
    </source>
</reference>
<dbReference type="EMBL" id="JARKIF010000002">
    <property type="protein sequence ID" value="KAJ7646886.1"/>
    <property type="molecule type" value="Genomic_DNA"/>
</dbReference>
<evidence type="ECO:0000313" key="2">
    <source>
        <dbReference type="Proteomes" id="UP001221142"/>
    </source>
</evidence>
<comment type="caution">
    <text evidence="1">The sequence shown here is derived from an EMBL/GenBank/DDBJ whole genome shotgun (WGS) entry which is preliminary data.</text>
</comment>
<keyword evidence="2" id="KW-1185">Reference proteome</keyword>
<protein>
    <submittedName>
        <fullName evidence="1">Uncharacterized protein</fullName>
    </submittedName>
</protein>
<name>A0AAD7CEF4_9AGAR</name>